<dbReference type="PANTHER" id="PTHR24304">
    <property type="entry name" value="CYTOCHROME P450 FAMILY 7"/>
    <property type="match status" value="1"/>
</dbReference>
<evidence type="ECO:0000256" key="7">
    <source>
        <dbReference type="SAM" id="Phobius"/>
    </source>
</evidence>
<dbReference type="InterPro" id="IPR002403">
    <property type="entry name" value="Cyt_P450_E_grp-IV"/>
</dbReference>
<keyword evidence="3 6" id="KW-0349">Heme</keyword>
<keyword evidence="5 6" id="KW-0408">Iron</keyword>
<dbReference type="GO" id="GO:0005506">
    <property type="term" value="F:iron ion binding"/>
    <property type="evidence" value="ECO:0007669"/>
    <property type="project" value="InterPro"/>
</dbReference>
<dbReference type="Proteomes" id="UP000250266">
    <property type="component" value="Unassembled WGS sequence"/>
</dbReference>
<protein>
    <submittedName>
        <fullName evidence="8">Cytochrome P450</fullName>
    </submittedName>
</protein>
<dbReference type="InterPro" id="IPR036396">
    <property type="entry name" value="Cyt_P450_sf"/>
</dbReference>
<keyword evidence="7" id="KW-0812">Transmembrane</keyword>
<dbReference type="Gene3D" id="1.10.630.10">
    <property type="entry name" value="Cytochrome P450"/>
    <property type="match status" value="1"/>
</dbReference>
<evidence type="ECO:0000256" key="3">
    <source>
        <dbReference type="ARBA" id="ARBA00022617"/>
    </source>
</evidence>
<dbReference type="CDD" id="cd11040">
    <property type="entry name" value="CYP7_CYP8-like"/>
    <property type="match status" value="1"/>
</dbReference>
<evidence type="ECO:0000256" key="4">
    <source>
        <dbReference type="ARBA" id="ARBA00022723"/>
    </source>
</evidence>
<keyword evidence="9" id="KW-1185">Reference proteome</keyword>
<keyword evidence="4 6" id="KW-0479">Metal-binding</keyword>
<name>A0A8E2E5B2_9PEZI</name>
<accession>A0A8E2E5B2</accession>
<feature type="non-terminal residue" evidence="8">
    <location>
        <position position="1"/>
    </location>
</feature>
<dbReference type="AlphaFoldDB" id="A0A8E2E5B2"/>
<proteinExistence type="inferred from homology"/>
<keyword evidence="7" id="KW-1133">Transmembrane helix</keyword>
<gene>
    <name evidence="8" type="ORF">K432DRAFT_445243</name>
</gene>
<feature type="transmembrane region" description="Helical" evidence="7">
    <location>
        <begin position="21"/>
        <end position="41"/>
    </location>
</feature>
<evidence type="ECO:0000313" key="8">
    <source>
        <dbReference type="EMBL" id="OCK77573.1"/>
    </source>
</evidence>
<evidence type="ECO:0000256" key="1">
    <source>
        <dbReference type="ARBA" id="ARBA00001971"/>
    </source>
</evidence>
<keyword evidence="7" id="KW-0472">Membrane</keyword>
<dbReference type="EMBL" id="KV745117">
    <property type="protein sequence ID" value="OCK77573.1"/>
    <property type="molecule type" value="Genomic_DNA"/>
</dbReference>
<organism evidence="8 9">
    <name type="scientific">Lepidopterella palustris CBS 459.81</name>
    <dbReference type="NCBI Taxonomy" id="1314670"/>
    <lineage>
        <taxon>Eukaryota</taxon>
        <taxon>Fungi</taxon>
        <taxon>Dikarya</taxon>
        <taxon>Ascomycota</taxon>
        <taxon>Pezizomycotina</taxon>
        <taxon>Dothideomycetes</taxon>
        <taxon>Pleosporomycetidae</taxon>
        <taxon>Mytilinidiales</taxon>
        <taxon>Argynnaceae</taxon>
        <taxon>Lepidopterella</taxon>
    </lineage>
</organism>
<dbReference type="InterPro" id="IPR050529">
    <property type="entry name" value="CYP450_sterol_14alpha_dmase"/>
</dbReference>
<evidence type="ECO:0000256" key="6">
    <source>
        <dbReference type="PIRSR" id="PIRSR602403-1"/>
    </source>
</evidence>
<sequence length="519" mass="59012">MSSGVLTRCAEFISRYVEKPTSPLILIPAGVIISLLVWRVWAFTVVPILRPNEPKELPYWIPIIGHGTRFLKDSQSLFTYGREYFGNTREPFVITVFGEKLYILTSPRDVSGVFKETSTLSIDDVEINRSFGISAPGTEQMTRKMFIDETKAKNEKRDYNAMSADARHAQLLPGPQLEVLTKDFMRLFEEEMRGGTAPEKYVLSSKGDSKVVSVKMWGAHVLIRATARALFGEALHKVAPQVTETFLDFDEKSWMILYNYPEFFGKKTYILKEELIQMFIKYLSVPDDKRSDRAWWFKETDRLENELGMDVRDRAIRTMQQYWVTNANSYKLAFWMLSYIVHSPSLKASVVKEILPALSSASPTTPIDIEYLLHKCPLLDSLYHDVLRLTASSSTYRFIEAPTTIRGKTFRKGRKLLIPQRQTLLDPAVFGNTAAEFDAERFMRNKELSRSTSFRPFGGGVSMCTGRFVAKREAFAFVGSVLGRWEVELEGNGVGGEGEVRFPRLNVTNPALGLMGPMN</sequence>
<dbReference type="GO" id="GO:0016705">
    <property type="term" value="F:oxidoreductase activity, acting on paired donors, with incorporation or reduction of molecular oxygen"/>
    <property type="evidence" value="ECO:0007669"/>
    <property type="project" value="InterPro"/>
</dbReference>
<dbReference type="GO" id="GO:0008395">
    <property type="term" value="F:steroid hydroxylase activity"/>
    <property type="evidence" value="ECO:0007669"/>
    <property type="project" value="TreeGrafter"/>
</dbReference>
<dbReference type="OrthoDB" id="1470350at2759"/>
<dbReference type="SUPFAM" id="SSF48264">
    <property type="entry name" value="Cytochrome P450"/>
    <property type="match status" value="1"/>
</dbReference>
<feature type="binding site" description="axial binding residue" evidence="6">
    <location>
        <position position="464"/>
    </location>
    <ligand>
        <name>heme</name>
        <dbReference type="ChEBI" id="CHEBI:30413"/>
    </ligand>
    <ligandPart>
        <name>Fe</name>
        <dbReference type="ChEBI" id="CHEBI:18248"/>
    </ligandPart>
</feature>
<dbReference type="Pfam" id="PF00067">
    <property type="entry name" value="p450"/>
    <property type="match status" value="1"/>
</dbReference>
<dbReference type="PANTHER" id="PTHR24304:SF2">
    <property type="entry name" value="24-HYDROXYCHOLESTEROL 7-ALPHA-HYDROXYLASE"/>
    <property type="match status" value="1"/>
</dbReference>
<comment type="similarity">
    <text evidence="2">Belongs to the cytochrome P450 family.</text>
</comment>
<comment type="cofactor">
    <cofactor evidence="1 6">
        <name>heme</name>
        <dbReference type="ChEBI" id="CHEBI:30413"/>
    </cofactor>
</comment>
<evidence type="ECO:0000313" key="9">
    <source>
        <dbReference type="Proteomes" id="UP000250266"/>
    </source>
</evidence>
<evidence type="ECO:0000256" key="5">
    <source>
        <dbReference type="ARBA" id="ARBA00023004"/>
    </source>
</evidence>
<dbReference type="InterPro" id="IPR001128">
    <property type="entry name" value="Cyt_P450"/>
</dbReference>
<dbReference type="GO" id="GO:0020037">
    <property type="term" value="F:heme binding"/>
    <property type="evidence" value="ECO:0007669"/>
    <property type="project" value="InterPro"/>
</dbReference>
<dbReference type="PRINTS" id="PR00465">
    <property type="entry name" value="EP450IV"/>
</dbReference>
<reference evidence="8 9" key="1">
    <citation type="journal article" date="2016" name="Nat. Commun.">
        <title>Ectomycorrhizal ecology is imprinted in the genome of the dominant symbiotic fungus Cenococcum geophilum.</title>
        <authorList>
            <consortium name="DOE Joint Genome Institute"/>
            <person name="Peter M."/>
            <person name="Kohler A."/>
            <person name="Ohm R.A."/>
            <person name="Kuo A."/>
            <person name="Krutzmann J."/>
            <person name="Morin E."/>
            <person name="Arend M."/>
            <person name="Barry K.W."/>
            <person name="Binder M."/>
            <person name="Choi C."/>
            <person name="Clum A."/>
            <person name="Copeland A."/>
            <person name="Grisel N."/>
            <person name="Haridas S."/>
            <person name="Kipfer T."/>
            <person name="LaButti K."/>
            <person name="Lindquist E."/>
            <person name="Lipzen A."/>
            <person name="Maire R."/>
            <person name="Meier B."/>
            <person name="Mihaltcheva S."/>
            <person name="Molinier V."/>
            <person name="Murat C."/>
            <person name="Poggeler S."/>
            <person name="Quandt C.A."/>
            <person name="Sperisen C."/>
            <person name="Tritt A."/>
            <person name="Tisserant E."/>
            <person name="Crous P.W."/>
            <person name="Henrissat B."/>
            <person name="Nehls U."/>
            <person name="Egli S."/>
            <person name="Spatafora J.W."/>
            <person name="Grigoriev I.V."/>
            <person name="Martin F.M."/>
        </authorList>
    </citation>
    <scope>NUCLEOTIDE SEQUENCE [LARGE SCALE GENOMIC DNA]</scope>
    <source>
        <strain evidence="8 9">CBS 459.81</strain>
    </source>
</reference>
<evidence type="ECO:0000256" key="2">
    <source>
        <dbReference type="ARBA" id="ARBA00010617"/>
    </source>
</evidence>